<comment type="subunit">
    <text evidence="14">Homotetramer in membranes.</text>
</comment>
<evidence type="ECO:0000256" key="2">
    <source>
        <dbReference type="ARBA" id="ARBA00004613"/>
    </source>
</evidence>
<evidence type="ECO:0000256" key="5">
    <source>
        <dbReference type="ARBA" id="ARBA00022537"/>
    </source>
</evidence>
<dbReference type="EMBL" id="BMAW01110201">
    <property type="protein sequence ID" value="GFT42037.1"/>
    <property type="molecule type" value="Genomic_DNA"/>
</dbReference>
<reference evidence="18" key="1">
    <citation type="submission" date="2020-08" db="EMBL/GenBank/DDBJ databases">
        <title>Multicomponent nature underlies the extraordinary mechanical properties of spider dragline silk.</title>
        <authorList>
            <person name="Kono N."/>
            <person name="Nakamura H."/>
            <person name="Mori M."/>
            <person name="Yoshida Y."/>
            <person name="Ohtoshi R."/>
            <person name="Malay A.D."/>
            <person name="Moran D.A.P."/>
            <person name="Tomita M."/>
            <person name="Numata K."/>
            <person name="Arakawa K."/>
        </authorList>
    </citation>
    <scope>NUCLEOTIDE SEQUENCE</scope>
</reference>
<keyword evidence="10 16" id="KW-0040">ANK repeat</keyword>
<evidence type="ECO:0000313" key="18">
    <source>
        <dbReference type="EMBL" id="GFT42037.1"/>
    </source>
</evidence>
<keyword evidence="6" id="KW-0800">Toxin</keyword>
<evidence type="ECO:0000313" key="19">
    <source>
        <dbReference type="Proteomes" id="UP000887013"/>
    </source>
</evidence>
<dbReference type="Gene3D" id="1.25.40.20">
    <property type="entry name" value="Ankyrin repeat-containing domain"/>
    <property type="match status" value="1"/>
</dbReference>
<dbReference type="InterPro" id="IPR036770">
    <property type="entry name" value="Ankyrin_rpt-contain_sf"/>
</dbReference>
<feature type="repeat" description="ANK" evidence="16">
    <location>
        <begin position="224"/>
        <end position="256"/>
    </location>
</feature>
<evidence type="ECO:0000256" key="1">
    <source>
        <dbReference type="ARBA" id="ARBA00004175"/>
    </source>
</evidence>
<dbReference type="GO" id="GO:0090729">
    <property type="term" value="F:toxin activity"/>
    <property type="evidence" value="ECO:0007669"/>
    <property type="project" value="UniProtKB-KW"/>
</dbReference>
<evidence type="ECO:0000256" key="17">
    <source>
        <dbReference type="SAM" id="Phobius"/>
    </source>
</evidence>
<evidence type="ECO:0000256" key="9">
    <source>
        <dbReference type="ARBA" id="ARBA00023028"/>
    </source>
</evidence>
<accession>A0A8X6P1A2</accession>
<keyword evidence="19" id="KW-1185">Reference proteome</keyword>
<dbReference type="InterPro" id="IPR002110">
    <property type="entry name" value="Ankyrin_rpt"/>
</dbReference>
<sequence length="285" mass="32225">MWNQQVFTGSTFVNHPEPFLLNFDMSIQDRCIPQILYDESSENHLNYLETSEIIQKSLCMDIISQEILEGNHTTTINVYKLNYDAVIFFLVLLTIIIVIIIHSWKGKRIRTLKPPVPVIYYLAKTAYKQEHADLCMTLIEKENYDVNYTNSDVQLSSFLCSCLSGNANLIAFMIKKGADINSVSCWGDSGLYLAVYGLMSRTSNFKCLDLLLAAGCDINCQNNNGFTALHFASMKGNLLLVQYLLCNGADPTITTSDMTFPYEMALSEGHVETAKYLRNKTKLIE</sequence>
<dbReference type="GO" id="GO:0044218">
    <property type="term" value="C:other organism cell membrane"/>
    <property type="evidence" value="ECO:0007669"/>
    <property type="project" value="UniProtKB-KW"/>
</dbReference>
<evidence type="ECO:0000256" key="3">
    <source>
        <dbReference type="ARBA" id="ARBA00022483"/>
    </source>
</evidence>
<evidence type="ECO:0000256" key="4">
    <source>
        <dbReference type="ARBA" id="ARBA00022525"/>
    </source>
</evidence>
<keyword evidence="4" id="KW-0964">Secreted</keyword>
<keyword evidence="17" id="KW-0812">Transmembrane</keyword>
<dbReference type="GO" id="GO:0044231">
    <property type="term" value="C:host cell presynaptic membrane"/>
    <property type="evidence" value="ECO:0007669"/>
    <property type="project" value="UniProtKB-KW"/>
</dbReference>
<dbReference type="PANTHER" id="PTHR24198">
    <property type="entry name" value="ANKYRIN REPEAT AND PROTEIN KINASE DOMAIN-CONTAINING PROTEIN"/>
    <property type="match status" value="1"/>
</dbReference>
<evidence type="ECO:0000256" key="11">
    <source>
        <dbReference type="ARBA" id="ARBA00023136"/>
    </source>
</evidence>
<dbReference type="GO" id="GO:0005576">
    <property type="term" value="C:extracellular region"/>
    <property type="evidence" value="ECO:0007669"/>
    <property type="project" value="UniProtKB-SubCell"/>
</dbReference>
<dbReference type="PROSITE" id="PS50088">
    <property type="entry name" value="ANK_REPEAT"/>
    <property type="match status" value="1"/>
</dbReference>
<evidence type="ECO:0000256" key="13">
    <source>
        <dbReference type="ARBA" id="ARBA00049657"/>
    </source>
</evidence>
<gene>
    <name evidence="18" type="primary">AVEN_246182_1</name>
    <name evidence="18" type="ORF">NPIL_612411</name>
</gene>
<dbReference type="PROSITE" id="PS50297">
    <property type="entry name" value="ANK_REP_REGION"/>
    <property type="match status" value="1"/>
</dbReference>
<evidence type="ECO:0000256" key="7">
    <source>
        <dbReference type="ARBA" id="ARBA00022699"/>
    </source>
</evidence>
<dbReference type="SMART" id="SM00248">
    <property type="entry name" value="ANK"/>
    <property type="match status" value="3"/>
</dbReference>
<dbReference type="GO" id="GO:0006887">
    <property type="term" value="P:exocytosis"/>
    <property type="evidence" value="ECO:0007669"/>
    <property type="project" value="UniProtKB-KW"/>
</dbReference>
<evidence type="ECO:0000256" key="6">
    <source>
        <dbReference type="ARBA" id="ARBA00022656"/>
    </source>
</evidence>
<evidence type="ECO:0000256" key="10">
    <source>
        <dbReference type="ARBA" id="ARBA00023043"/>
    </source>
</evidence>
<evidence type="ECO:0000256" key="14">
    <source>
        <dbReference type="ARBA" id="ARBA00049715"/>
    </source>
</evidence>
<comment type="subcellular location">
    <subcellularLocation>
        <location evidence="2">Secreted</location>
    </subcellularLocation>
    <subcellularLocation>
        <location evidence="1">Target cell membrane</location>
    </subcellularLocation>
</comment>
<dbReference type="Proteomes" id="UP000887013">
    <property type="component" value="Unassembled WGS sequence"/>
</dbReference>
<keyword evidence="8" id="KW-0677">Repeat</keyword>
<keyword evidence="3" id="KW-0268">Exocytosis</keyword>
<feature type="transmembrane region" description="Helical" evidence="17">
    <location>
        <begin position="85"/>
        <end position="104"/>
    </location>
</feature>
<keyword evidence="11 17" id="KW-0472">Membrane</keyword>
<keyword evidence="12" id="KW-1053">Target membrane</keyword>
<keyword evidence="7" id="KW-0528">Neurotoxin</keyword>
<organism evidence="18 19">
    <name type="scientific">Nephila pilipes</name>
    <name type="common">Giant wood spider</name>
    <name type="synonym">Nephila maculata</name>
    <dbReference type="NCBI Taxonomy" id="299642"/>
    <lineage>
        <taxon>Eukaryota</taxon>
        <taxon>Metazoa</taxon>
        <taxon>Ecdysozoa</taxon>
        <taxon>Arthropoda</taxon>
        <taxon>Chelicerata</taxon>
        <taxon>Arachnida</taxon>
        <taxon>Araneae</taxon>
        <taxon>Araneomorphae</taxon>
        <taxon>Entelegynae</taxon>
        <taxon>Araneoidea</taxon>
        <taxon>Nephilidae</taxon>
        <taxon>Nephila</taxon>
    </lineage>
</organism>
<keyword evidence="5" id="KW-1052">Target cell membrane</keyword>
<comment type="caution">
    <text evidence="18">The sequence shown here is derived from an EMBL/GenBank/DDBJ whole genome shotgun (WGS) entry which is preliminary data.</text>
</comment>
<evidence type="ECO:0000256" key="16">
    <source>
        <dbReference type="PROSITE-ProRule" id="PRU00023"/>
    </source>
</evidence>
<proteinExistence type="inferred from homology"/>
<keyword evidence="17" id="KW-1133">Transmembrane helix</keyword>
<dbReference type="Pfam" id="PF12796">
    <property type="entry name" value="Ank_2"/>
    <property type="match status" value="1"/>
</dbReference>
<evidence type="ECO:0000256" key="12">
    <source>
        <dbReference type="ARBA" id="ARBA00023298"/>
    </source>
</evidence>
<evidence type="ECO:0000256" key="15">
    <source>
        <dbReference type="ARBA" id="ARBA00049811"/>
    </source>
</evidence>
<keyword evidence="9" id="KW-0638">Presynaptic neurotoxin</keyword>
<dbReference type="PANTHER" id="PTHR24198:SF165">
    <property type="entry name" value="ANKYRIN REPEAT-CONTAINING PROTEIN-RELATED"/>
    <property type="match status" value="1"/>
</dbReference>
<protein>
    <recommendedName>
        <fullName evidence="15">Alpha-latrotoxin</fullName>
    </recommendedName>
</protein>
<evidence type="ECO:0000256" key="8">
    <source>
        <dbReference type="ARBA" id="ARBA00022737"/>
    </source>
</evidence>
<dbReference type="OrthoDB" id="6417106at2759"/>
<name>A0A8X6P1A2_NEPPI</name>
<dbReference type="SUPFAM" id="SSF48403">
    <property type="entry name" value="Ankyrin repeat"/>
    <property type="match status" value="1"/>
</dbReference>
<comment type="similarity">
    <text evidence="13">Belongs to the cationic peptide 01 (latrotoxin) family. 03 (alpha-latrotoxin) subfamily.</text>
</comment>
<dbReference type="AlphaFoldDB" id="A0A8X6P1A2"/>